<sequence>MTVTMDSATPGSGITSGRLAAVPFEERTVGRVLERATAARPDEVLFLFERREYPLRGVDAQVDLLARNLHAAGVGQGTRVALSMATSPGYLYGWLALAKLGAVEVPINTAYRGELLRYQLDKAKVSLAIADQGPLLDAIEAVRGDVPSLTGVLSFPGTYSDLLGTPDDAHPATDEAPAWDGPAPGDIACALYTSGTTGPSEGVLLTHHQQVAFGHFFAEINGLGPDDVLLNYSPFFHISGKFATLGCLLTGAGWCCGRPSRCRTTLPRASSTPSRNFRARRPTRSRSTSCAPPGSARTLGSAPPPDGG</sequence>
<dbReference type="EMBL" id="BAAARW010000021">
    <property type="protein sequence ID" value="GAA2436370.1"/>
    <property type="molecule type" value="Genomic_DNA"/>
</dbReference>
<keyword evidence="4" id="KW-1185">Reference proteome</keyword>
<feature type="domain" description="AMP-dependent synthetase/ligase" evidence="2">
    <location>
        <begin position="33"/>
        <end position="259"/>
    </location>
</feature>
<evidence type="ECO:0000259" key="2">
    <source>
        <dbReference type="Pfam" id="PF00501"/>
    </source>
</evidence>
<evidence type="ECO:0000313" key="4">
    <source>
        <dbReference type="Proteomes" id="UP001501231"/>
    </source>
</evidence>
<evidence type="ECO:0000313" key="3">
    <source>
        <dbReference type="EMBL" id="GAA2436370.1"/>
    </source>
</evidence>
<dbReference type="InterPro" id="IPR042099">
    <property type="entry name" value="ANL_N_sf"/>
</dbReference>
<feature type="region of interest" description="Disordered" evidence="1">
    <location>
        <begin position="264"/>
        <end position="308"/>
    </location>
</feature>
<protein>
    <recommendedName>
        <fullName evidence="2">AMP-dependent synthetase/ligase domain-containing protein</fullName>
    </recommendedName>
</protein>
<evidence type="ECO:0000256" key="1">
    <source>
        <dbReference type="SAM" id="MobiDB-lite"/>
    </source>
</evidence>
<dbReference type="Proteomes" id="UP001501231">
    <property type="component" value="Unassembled WGS sequence"/>
</dbReference>
<name>A0ABN3JRZ8_9ACTN</name>
<dbReference type="RefSeq" id="WP_344593281.1">
    <property type="nucleotide sequence ID" value="NZ_BAAARW010000021.1"/>
</dbReference>
<reference evidence="3 4" key="1">
    <citation type="journal article" date="2019" name="Int. J. Syst. Evol. Microbiol.">
        <title>The Global Catalogue of Microorganisms (GCM) 10K type strain sequencing project: providing services to taxonomists for standard genome sequencing and annotation.</title>
        <authorList>
            <consortium name="The Broad Institute Genomics Platform"/>
            <consortium name="The Broad Institute Genome Sequencing Center for Infectious Disease"/>
            <person name="Wu L."/>
            <person name="Ma J."/>
        </authorList>
    </citation>
    <scope>NUCLEOTIDE SEQUENCE [LARGE SCALE GENOMIC DNA]</scope>
    <source>
        <strain evidence="3 4">JCM 3325</strain>
    </source>
</reference>
<comment type="caution">
    <text evidence="3">The sequence shown here is derived from an EMBL/GenBank/DDBJ whole genome shotgun (WGS) entry which is preliminary data.</text>
</comment>
<organism evidence="3 4">
    <name type="scientific">Actinomadura vinacea</name>
    <dbReference type="NCBI Taxonomy" id="115336"/>
    <lineage>
        <taxon>Bacteria</taxon>
        <taxon>Bacillati</taxon>
        <taxon>Actinomycetota</taxon>
        <taxon>Actinomycetes</taxon>
        <taxon>Streptosporangiales</taxon>
        <taxon>Thermomonosporaceae</taxon>
        <taxon>Actinomadura</taxon>
    </lineage>
</organism>
<dbReference type="Gene3D" id="3.40.50.12780">
    <property type="entry name" value="N-terminal domain of ligase-like"/>
    <property type="match status" value="1"/>
</dbReference>
<dbReference type="PANTHER" id="PTHR43767">
    <property type="entry name" value="LONG-CHAIN-FATTY-ACID--COA LIGASE"/>
    <property type="match status" value="1"/>
</dbReference>
<gene>
    <name evidence="3" type="ORF">GCM10010191_58920</name>
</gene>
<dbReference type="SUPFAM" id="SSF56801">
    <property type="entry name" value="Acetyl-CoA synthetase-like"/>
    <property type="match status" value="1"/>
</dbReference>
<dbReference type="PANTHER" id="PTHR43767:SF1">
    <property type="entry name" value="NONRIBOSOMAL PEPTIDE SYNTHASE PES1 (EUROFUNG)-RELATED"/>
    <property type="match status" value="1"/>
</dbReference>
<dbReference type="InterPro" id="IPR000873">
    <property type="entry name" value="AMP-dep_synth/lig_dom"/>
</dbReference>
<accession>A0ABN3JRZ8</accession>
<dbReference type="Pfam" id="PF00501">
    <property type="entry name" value="AMP-binding"/>
    <property type="match status" value="1"/>
</dbReference>
<proteinExistence type="predicted"/>
<dbReference type="InterPro" id="IPR050237">
    <property type="entry name" value="ATP-dep_AMP-bd_enzyme"/>
</dbReference>